<evidence type="ECO:0000313" key="4">
    <source>
        <dbReference type="Proteomes" id="UP000092445"/>
    </source>
</evidence>
<reference evidence="3" key="2">
    <citation type="submission" date="2020-05" db="UniProtKB">
        <authorList>
            <consortium name="EnsemblMetazoa"/>
        </authorList>
    </citation>
    <scope>IDENTIFICATION</scope>
    <source>
        <strain evidence="3">IAEA</strain>
    </source>
</reference>
<protein>
    <submittedName>
        <fullName evidence="3">Uncharacterized protein</fullName>
    </submittedName>
</protein>
<sequence>MNWQISPASREQKCQQNNSSGSINKKQSARSLQNIRHNTTATSVHPRFINISSKSLFLVLRSDESNVHTEFSLKEYLRFCLIFLLSLAPIICFVSILTGEQFSEVKSILNFWFSFI</sequence>
<evidence type="ECO:0000256" key="1">
    <source>
        <dbReference type="SAM" id="MobiDB-lite"/>
    </source>
</evidence>
<evidence type="ECO:0000256" key="2">
    <source>
        <dbReference type="SAM" id="Phobius"/>
    </source>
</evidence>
<keyword evidence="2" id="KW-1133">Transmembrane helix</keyword>
<organism evidence="3 4">
    <name type="scientific">Glossina pallidipes</name>
    <name type="common">Tsetse fly</name>
    <dbReference type="NCBI Taxonomy" id="7398"/>
    <lineage>
        <taxon>Eukaryota</taxon>
        <taxon>Metazoa</taxon>
        <taxon>Ecdysozoa</taxon>
        <taxon>Arthropoda</taxon>
        <taxon>Hexapoda</taxon>
        <taxon>Insecta</taxon>
        <taxon>Pterygota</taxon>
        <taxon>Neoptera</taxon>
        <taxon>Endopterygota</taxon>
        <taxon>Diptera</taxon>
        <taxon>Brachycera</taxon>
        <taxon>Muscomorpha</taxon>
        <taxon>Hippoboscoidea</taxon>
        <taxon>Glossinidae</taxon>
        <taxon>Glossina</taxon>
    </lineage>
</organism>
<reference evidence="4" key="1">
    <citation type="submission" date="2014-03" db="EMBL/GenBank/DDBJ databases">
        <authorList>
            <person name="Aksoy S."/>
            <person name="Warren W."/>
            <person name="Wilson R.K."/>
        </authorList>
    </citation>
    <scope>NUCLEOTIDE SEQUENCE [LARGE SCALE GENOMIC DNA]</scope>
    <source>
        <strain evidence="4">IAEA</strain>
    </source>
</reference>
<evidence type="ECO:0000313" key="3">
    <source>
        <dbReference type="EnsemblMetazoa" id="GPAI009523-PA"/>
    </source>
</evidence>
<dbReference type="Proteomes" id="UP000092445">
    <property type="component" value="Unassembled WGS sequence"/>
</dbReference>
<name>A0A1A9ZBF9_GLOPL</name>
<feature type="region of interest" description="Disordered" evidence="1">
    <location>
        <begin position="1"/>
        <end position="29"/>
    </location>
</feature>
<keyword evidence="4" id="KW-1185">Reference proteome</keyword>
<dbReference type="AlphaFoldDB" id="A0A1A9ZBF9"/>
<keyword evidence="2" id="KW-0472">Membrane</keyword>
<feature type="transmembrane region" description="Helical" evidence="2">
    <location>
        <begin position="76"/>
        <end position="97"/>
    </location>
</feature>
<proteinExistence type="predicted"/>
<keyword evidence="2" id="KW-0812">Transmembrane</keyword>
<dbReference type="EnsemblMetazoa" id="GPAI009523-RA">
    <property type="protein sequence ID" value="GPAI009523-PA"/>
    <property type="gene ID" value="GPAI009523"/>
</dbReference>
<accession>A0A1A9ZBF9</accession>
<dbReference type="VEuPathDB" id="VectorBase:GPAI009523"/>